<feature type="domain" description="B12-binding" evidence="6">
    <location>
        <begin position="70"/>
        <end position="211"/>
    </location>
</feature>
<evidence type="ECO:0000256" key="2">
    <source>
        <dbReference type="ARBA" id="ARBA00022691"/>
    </source>
</evidence>
<dbReference type="SUPFAM" id="SSF102114">
    <property type="entry name" value="Radical SAM enzymes"/>
    <property type="match status" value="1"/>
</dbReference>
<dbReference type="SFLD" id="SFLDS00029">
    <property type="entry name" value="Radical_SAM"/>
    <property type="match status" value="1"/>
</dbReference>
<evidence type="ECO:0000256" key="3">
    <source>
        <dbReference type="ARBA" id="ARBA00022723"/>
    </source>
</evidence>
<dbReference type="PANTHER" id="PTHR43409">
    <property type="entry name" value="ANAEROBIC MAGNESIUM-PROTOPORPHYRIN IX MONOMETHYL ESTER CYCLASE-RELATED"/>
    <property type="match status" value="1"/>
</dbReference>
<keyword evidence="2" id="KW-0949">S-adenosyl-L-methionine</keyword>
<dbReference type="InterPro" id="IPR023404">
    <property type="entry name" value="rSAM_horseshoe"/>
</dbReference>
<dbReference type="PROSITE" id="PS51918">
    <property type="entry name" value="RADICAL_SAM"/>
    <property type="match status" value="1"/>
</dbReference>
<dbReference type="RefSeq" id="WP_208257990.1">
    <property type="nucleotide sequence ID" value="NZ_JAGEOJ010000009.1"/>
</dbReference>
<dbReference type="GO" id="GO:0046872">
    <property type="term" value="F:metal ion binding"/>
    <property type="evidence" value="ECO:0007669"/>
    <property type="project" value="UniProtKB-KW"/>
</dbReference>
<protein>
    <submittedName>
        <fullName evidence="8">RiPP maturation radical SAM C-methyltransferase</fullName>
    </submittedName>
</protein>
<dbReference type="NCBIfam" id="TIGR03975">
    <property type="entry name" value="rSAM_ocin_1"/>
    <property type="match status" value="1"/>
</dbReference>
<dbReference type="SMART" id="SM00729">
    <property type="entry name" value="Elp3"/>
    <property type="match status" value="1"/>
</dbReference>
<dbReference type="GO" id="GO:0051536">
    <property type="term" value="F:iron-sulfur cluster binding"/>
    <property type="evidence" value="ECO:0007669"/>
    <property type="project" value="UniProtKB-KW"/>
</dbReference>
<evidence type="ECO:0000259" key="7">
    <source>
        <dbReference type="PROSITE" id="PS51918"/>
    </source>
</evidence>
<dbReference type="AlphaFoldDB" id="A0A939PCL0"/>
<keyword evidence="5" id="KW-0411">Iron-sulfur</keyword>
<proteinExistence type="predicted"/>
<dbReference type="InterPro" id="IPR006638">
    <property type="entry name" value="Elp3/MiaA/NifB-like_rSAM"/>
</dbReference>
<dbReference type="PROSITE" id="PS51332">
    <property type="entry name" value="B12_BINDING"/>
    <property type="match status" value="1"/>
</dbReference>
<dbReference type="Gene3D" id="3.40.50.280">
    <property type="entry name" value="Cobalamin-binding domain"/>
    <property type="match status" value="1"/>
</dbReference>
<evidence type="ECO:0000259" key="6">
    <source>
        <dbReference type="PROSITE" id="PS51332"/>
    </source>
</evidence>
<evidence type="ECO:0000256" key="4">
    <source>
        <dbReference type="ARBA" id="ARBA00023004"/>
    </source>
</evidence>
<dbReference type="InterPro" id="IPR006158">
    <property type="entry name" value="Cobalamin-bd"/>
</dbReference>
<gene>
    <name evidence="8" type="ORF">J4573_23685</name>
</gene>
<dbReference type="Pfam" id="PF04055">
    <property type="entry name" value="Radical_SAM"/>
    <property type="match status" value="1"/>
</dbReference>
<evidence type="ECO:0000313" key="9">
    <source>
        <dbReference type="Proteomes" id="UP000669179"/>
    </source>
</evidence>
<dbReference type="PANTHER" id="PTHR43409:SF7">
    <property type="entry name" value="BLL1977 PROTEIN"/>
    <property type="match status" value="1"/>
</dbReference>
<sequence>MSAPLRVLLISMPWHALDRPAIGLSLLQAALRRDGVHCDVRHLGFAFADRTGLDDYRWVSAEMPTTAFAGDWIFTRALYGDGAPGGDTAYAAEVLSGAGRRAGQILARLRRVRAHCEPFLEDCLEMIDWAGYDVVGFTSTFEQNIASLALARRVKERHPQVVVAFGGANWEGEMGEELHARFPFVDAVCQGEADRSFPEYVRRLRDGADPSDVPGLLIRAGGRTVRTPPARPIADLDALPVPAYDDFFADLSASKVSDGIAPVLLLETARGCWWGARHHCTFCGLNGQTMAFRSKSTERVLAEITEMAGRYGVRQAAVVDNIMDMRYFTGVLPALAEAGAPMDLFYEVKANLTAEQVGLLAKAGVRCVQPGLESLSDHVLALMRKGTTALQNVQMLKWCAEFGVRPEWNLLYGFPGETAEDYAATVDLIDAIDFLQPPGDIAAIRLDRFSPYHGDPAGFGLTDVRPKPAYAHLYPFPDETLRRIAFYFDFDYADGRVPAEYAAPAIERAWQWASGVPRGELTLLHRPDGDLVLLDTRPGAAGSLLLSGWQAAVYERCDRVTAEHVAVEAGTGQGATASQVRRFLTECRERRVMAGVGDRWLSLGVRRPARA</sequence>
<dbReference type="SFLD" id="SFLDF00324">
    <property type="entry name" value="bacteriocin_maturation"/>
    <property type="match status" value="1"/>
</dbReference>
<dbReference type="InterPro" id="IPR023984">
    <property type="entry name" value="rSAM_ocin_1"/>
</dbReference>
<feature type="domain" description="Radical SAM core" evidence="7">
    <location>
        <begin position="258"/>
        <end position="491"/>
    </location>
</feature>
<name>A0A939PCL0_9ACTN</name>
<dbReference type="GO" id="GO:0005829">
    <property type="term" value="C:cytosol"/>
    <property type="evidence" value="ECO:0007669"/>
    <property type="project" value="TreeGrafter"/>
</dbReference>
<dbReference type="Proteomes" id="UP000669179">
    <property type="component" value="Unassembled WGS sequence"/>
</dbReference>
<dbReference type="GO" id="GO:0003824">
    <property type="term" value="F:catalytic activity"/>
    <property type="evidence" value="ECO:0007669"/>
    <property type="project" value="InterPro"/>
</dbReference>
<reference evidence="8" key="1">
    <citation type="submission" date="2021-03" db="EMBL/GenBank/DDBJ databases">
        <authorList>
            <person name="Kanchanasin P."/>
            <person name="Saeng-In P."/>
            <person name="Phongsopitanun W."/>
            <person name="Yuki M."/>
            <person name="Kudo T."/>
            <person name="Ohkuma M."/>
            <person name="Tanasupawat S."/>
        </authorList>
    </citation>
    <scope>NUCLEOTIDE SEQUENCE</scope>
    <source>
        <strain evidence="8">GKU 128</strain>
    </source>
</reference>
<dbReference type="Gene3D" id="3.80.30.20">
    <property type="entry name" value="tm_1862 like domain"/>
    <property type="match status" value="1"/>
</dbReference>
<accession>A0A939PCL0</accession>
<dbReference type="SFLD" id="SFLDG01082">
    <property type="entry name" value="B12-binding_domain_containing"/>
    <property type="match status" value="1"/>
</dbReference>
<evidence type="ECO:0000313" key="8">
    <source>
        <dbReference type="EMBL" id="MBO2450125.1"/>
    </source>
</evidence>
<keyword evidence="9" id="KW-1185">Reference proteome</keyword>
<dbReference type="EMBL" id="JAGEOJ010000009">
    <property type="protein sequence ID" value="MBO2450125.1"/>
    <property type="molecule type" value="Genomic_DNA"/>
</dbReference>
<keyword evidence="3" id="KW-0479">Metal-binding</keyword>
<organism evidence="8 9">
    <name type="scientific">Actinomadura barringtoniae</name>
    <dbReference type="NCBI Taxonomy" id="1427535"/>
    <lineage>
        <taxon>Bacteria</taxon>
        <taxon>Bacillati</taxon>
        <taxon>Actinomycetota</taxon>
        <taxon>Actinomycetes</taxon>
        <taxon>Streptosporangiales</taxon>
        <taxon>Thermomonosporaceae</taxon>
        <taxon>Actinomadura</taxon>
    </lineage>
</organism>
<dbReference type="InterPro" id="IPR058240">
    <property type="entry name" value="rSAM_sf"/>
</dbReference>
<dbReference type="InterPro" id="IPR007197">
    <property type="entry name" value="rSAM"/>
</dbReference>
<comment type="caution">
    <text evidence="8">The sequence shown here is derived from an EMBL/GenBank/DDBJ whole genome shotgun (WGS) entry which is preliminary data.</text>
</comment>
<comment type="cofactor">
    <cofactor evidence="1">
        <name>[4Fe-4S] cluster</name>
        <dbReference type="ChEBI" id="CHEBI:49883"/>
    </cofactor>
</comment>
<dbReference type="GO" id="GO:0031419">
    <property type="term" value="F:cobalamin binding"/>
    <property type="evidence" value="ECO:0007669"/>
    <property type="project" value="InterPro"/>
</dbReference>
<dbReference type="InterPro" id="IPR051198">
    <property type="entry name" value="BchE-like"/>
</dbReference>
<evidence type="ECO:0000256" key="1">
    <source>
        <dbReference type="ARBA" id="ARBA00001966"/>
    </source>
</evidence>
<evidence type="ECO:0000256" key="5">
    <source>
        <dbReference type="ARBA" id="ARBA00023014"/>
    </source>
</evidence>
<dbReference type="CDD" id="cd01335">
    <property type="entry name" value="Radical_SAM"/>
    <property type="match status" value="1"/>
</dbReference>
<keyword evidence="4" id="KW-0408">Iron</keyword>